<keyword evidence="3" id="KW-1185">Reference proteome</keyword>
<organism evidence="2 3">
    <name type="scientific">Pleurodeles waltl</name>
    <name type="common">Iberian ribbed newt</name>
    <dbReference type="NCBI Taxonomy" id="8319"/>
    <lineage>
        <taxon>Eukaryota</taxon>
        <taxon>Metazoa</taxon>
        <taxon>Chordata</taxon>
        <taxon>Craniata</taxon>
        <taxon>Vertebrata</taxon>
        <taxon>Euteleostomi</taxon>
        <taxon>Amphibia</taxon>
        <taxon>Batrachia</taxon>
        <taxon>Caudata</taxon>
        <taxon>Salamandroidea</taxon>
        <taxon>Salamandridae</taxon>
        <taxon>Pleurodelinae</taxon>
        <taxon>Pleurodeles</taxon>
    </lineage>
</organism>
<protein>
    <submittedName>
        <fullName evidence="2">Uncharacterized protein</fullName>
    </submittedName>
</protein>
<dbReference type="EMBL" id="JANPWB010000011">
    <property type="protein sequence ID" value="KAJ1127298.1"/>
    <property type="molecule type" value="Genomic_DNA"/>
</dbReference>
<accession>A0AAV7PGC4</accession>
<evidence type="ECO:0000313" key="2">
    <source>
        <dbReference type="EMBL" id="KAJ1127298.1"/>
    </source>
</evidence>
<sequence length="278" mass="30437">MDASVMWPFLKSHLTTLRGDIVALKQELEVNVRDIRRNMVELEQRVDSLEQVRGSQDEELEEHSCEILTLRDKTADLNYQLEELRNRSRRCNGINPAFLLLERQQRSSVDGARSRWQWCSCFYLVPDWRGLCGGPLRVAKGQARPCSQPAVPGTCSYACASWLPAESGEGELLPAVCWGRPGLRRTFVGTVRRSLQTAALRPCAIAVVGLTDLWLCRCGAFPHLAPAACAALISPRALAAGGPAGPSRISSGPAAPKLCDGWGPSWSTGCPDMALPRN</sequence>
<evidence type="ECO:0000313" key="3">
    <source>
        <dbReference type="Proteomes" id="UP001066276"/>
    </source>
</evidence>
<evidence type="ECO:0000256" key="1">
    <source>
        <dbReference type="SAM" id="Coils"/>
    </source>
</evidence>
<dbReference type="Proteomes" id="UP001066276">
    <property type="component" value="Chromosome 7"/>
</dbReference>
<gene>
    <name evidence="2" type="ORF">NDU88_005701</name>
</gene>
<feature type="coiled-coil region" evidence="1">
    <location>
        <begin position="25"/>
        <end position="87"/>
    </location>
</feature>
<keyword evidence="1" id="KW-0175">Coiled coil</keyword>
<comment type="caution">
    <text evidence="2">The sequence shown here is derived from an EMBL/GenBank/DDBJ whole genome shotgun (WGS) entry which is preliminary data.</text>
</comment>
<proteinExistence type="predicted"/>
<reference evidence="2" key="1">
    <citation type="journal article" date="2022" name="bioRxiv">
        <title>Sequencing and chromosome-scale assembly of the giantPleurodeles waltlgenome.</title>
        <authorList>
            <person name="Brown T."/>
            <person name="Elewa A."/>
            <person name="Iarovenko S."/>
            <person name="Subramanian E."/>
            <person name="Araus A.J."/>
            <person name="Petzold A."/>
            <person name="Susuki M."/>
            <person name="Suzuki K.-i.T."/>
            <person name="Hayashi T."/>
            <person name="Toyoda A."/>
            <person name="Oliveira C."/>
            <person name="Osipova E."/>
            <person name="Leigh N.D."/>
            <person name="Simon A."/>
            <person name="Yun M.H."/>
        </authorList>
    </citation>
    <scope>NUCLEOTIDE SEQUENCE</scope>
    <source>
        <strain evidence="2">20211129_DDA</strain>
        <tissue evidence="2">Liver</tissue>
    </source>
</reference>
<name>A0AAV7PGC4_PLEWA</name>
<dbReference type="AlphaFoldDB" id="A0AAV7PGC4"/>